<evidence type="ECO:0000313" key="3">
    <source>
        <dbReference type="EMBL" id="CDF85712.1"/>
    </source>
</evidence>
<sequence>MNWIEVNRIALRYQLLPARRADAPVLVLVHEMGGSLESWDGLCSTLYGELTLLRYDTRCAGLSEKFPGELEIDAHVADLAALLDALAIDVPVALMGVAVGAAIAIRFAARHPQRCRQLVALAPACGVPAAARDATRQRAAALREEGLGELVPALLEKTWPEPLRTDTDTFEAFRLRWRAADPQGFAATFGMLAGLELEADLPRLPPRTLFVAGEYDALRPPAEIDRLAGFAAQIEALAVASGHFMPLQSPRLVAALVRGYLCDGHSGAAVYRDFIAQSEHRVGAAGHAA</sequence>
<accession>A0A024HMF7</accession>
<dbReference type="PANTHER" id="PTHR43798:SF31">
    <property type="entry name" value="AB HYDROLASE SUPERFAMILY PROTEIN YCLE"/>
    <property type="match status" value="1"/>
</dbReference>
<dbReference type="Gene3D" id="3.40.50.1820">
    <property type="entry name" value="alpha/beta hydrolase"/>
    <property type="match status" value="1"/>
</dbReference>
<reference evidence="3 4" key="1">
    <citation type="submission" date="2013-03" db="EMBL/GenBank/DDBJ databases">
        <authorList>
            <person name="Linke B."/>
        </authorList>
    </citation>
    <scope>NUCLEOTIDE SEQUENCE [LARGE SCALE GENOMIC DNA]</scope>
    <source>
        <strain evidence="3 4">B13</strain>
    </source>
</reference>
<organism evidence="3 4">
    <name type="scientific">Pseudomonas knackmussii (strain DSM 6978 / CCUG 54928 / LMG 23759 / B13)</name>
    <dbReference type="NCBI Taxonomy" id="1301098"/>
    <lineage>
        <taxon>Bacteria</taxon>
        <taxon>Pseudomonadati</taxon>
        <taxon>Pseudomonadota</taxon>
        <taxon>Gammaproteobacteria</taxon>
        <taxon>Pseudomonadales</taxon>
        <taxon>Pseudomonadaceae</taxon>
        <taxon>Pseudomonas</taxon>
    </lineage>
</organism>
<evidence type="ECO:0000259" key="2">
    <source>
        <dbReference type="Pfam" id="PF12146"/>
    </source>
</evidence>
<dbReference type="InterPro" id="IPR022742">
    <property type="entry name" value="Hydrolase_4"/>
</dbReference>
<feature type="domain" description="Serine aminopeptidase S33" evidence="2">
    <location>
        <begin position="25"/>
        <end position="227"/>
    </location>
</feature>
<dbReference type="EMBL" id="HG322950">
    <property type="protein sequence ID" value="CDF85712.1"/>
    <property type="molecule type" value="Genomic_DNA"/>
</dbReference>
<proteinExistence type="predicted"/>
<reference evidence="3 4" key="2">
    <citation type="submission" date="2014-05" db="EMBL/GenBank/DDBJ databases">
        <title>Genome sequence of the 3-chlorobenzoate degrading bacterium Pseudomonas knackmussii B13 shows multiple evidence for horizontal gene transfer.</title>
        <authorList>
            <person name="Miyazaki R."/>
            <person name="Bertelli C."/>
            <person name="Falquet L."/>
            <person name="Robinson-Rechavi M."/>
            <person name="Gharib W."/>
            <person name="Roy S."/>
            <person name="Van der Meer J.R."/>
        </authorList>
    </citation>
    <scope>NUCLEOTIDE SEQUENCE [LARGE SCALE GENOMIC DNA]</scope>
    <source>
        <strain evidence="3 4">B13</strain>
    </source>
</reference>
<dbReference type="GO" id="GO:0016020">
    <property type="term" value="C:membrane"/>
    <property type="evidence" value="ECO:0007669"/>
    <property type="project" value="TreeGrafter"/>
</dbReference>
<dbReference type="OrthoDB" id="5296151at2"/>
<dbReference type="eggNOG" id="COG2267">
    <property type="taxonomic scope" value="Bacteria"/>
</dbReference>
<evidence type="ECO:0000256" key="1">
    <source>
        <dbReference type="ARBA" id="ARBA00022801"/>
    </source>
</evidence>
<dbReference type="HOGENOM" id="CLU_020336_50_3_6"/>
<dbReference type="Proteomes" id="UP000025241">
    <property type="component" value="Chromosome I"/>
</dbReference>
<protein>
    <submittedName>
        <fullName evidence="3">Alpha/beta hydrolase</fullName>
    </submittedName>
</protein>
<gene>
    <name evidence="3" type="ORF">PKB_4387</name>
</gene>
<dbReference type="GO" id="GO:0016787">
    <property type="term" value="F:hydrolase activity"/>
    <property type="evidence" value="ECO:0007669"/>
    <property type="project" value="UniProtKB-KW"/>
</dbReference>
<dbReference type="RefSeq" id="WP_043254389.1">
    <property type="nucleotide sequence ID" value="NZ_HG322950.1"/>
</dbReference>
<dbReference type="InterPro" id="IPR050266">
    <property type="entry name" value="AB_hydrolase_sf"/>
</dbReference>
<evidence type="ECO:0000313" key="4">
    <source>
        <dbReference type="Proteomes" id="UP000025241"/>
    </source>
</evidence>
<dbReference type="KEGG" id="pkc:PKB_4387"/>
<dbReference type="InterPro" id="IPR000073">
    <property type="entry name" value="AB_hydrolase_1"/>
</dbReference>
<name>A0A024HMF7_PSEKB</name>
<keyword evidence="4" id="KW-1185">Reference proteome</keyword>
<dbReference type="STRING" id="1301098.PKB_4387"/>
<dbReference type="SUPFAM" id="SSF53474">
    <property type="entry name" value="alpha/beta-Hydrolases"/>
    <property type="match status" value="1"/>
</dbReference>
<dbReference type="PRINTS" id="PR00111">
    <property type="entry name" value="ABHYDROLASE"/>
</dbReference>
<dbReference type="PATRIC" id="fig|1301098.3.peg.4392"/>
<keyword evidence="1 3" id="KW-0378">Hydrolase</keyword>
<dbReference type="PANTHER" id="PTHR43798">
    <property type="entry name" value="MONOACYLGLYCEROL LIPASE"/>
    <property type="match status" value="1"/>
</dbReference>
<dbReference type="Pfam" id="PF12146">
    <property type="entry name" value="Hydrolase_4"/>
    <property type="match status" value="1"/>
</dbReference>
<dbReference type="AlphaFoldDB" id="A0A024HMF7"/>
<dbReference type="InterPro" id="IPR029058">
    <property type="entry name" value="AB_hydrolase_fold"/>
</dbReference>